<dbReference type="OrthoDB" id="60033at2759"/>
<dbReference type="Proteomes" id="UP000002630">
    <property type="component" value="Linkage Group LG17"/>
</dbReference>
<dbReference type="EMBL" id="FN649742">
    <property type="protein sequence ID" value="CBJ33315.1"/>
    <property type="molecule type" value="Genomic_DNA"/>
</dbReference>
<dbReference type="PRINTS" id="PR00056">
    <property type="entry name" value="HSFDOMAIN"/>
</dbReference>
<dbReference type="EMBL" id="FN648662">
    <property type="protein sequence ID" value="CBJ33315.1"/>
    <property type="molecule type" value="Genomic_DNA"/>
</dbReference>
<evidence type="ECO:0000256" key="3">
    <source>
        <dbReference type="ARBA" id="ARBA00023242"/>
    </source>
</evidence>
<comment type="subcellular location">
    <subcellularLocation>
        <location evidence="1">Nucleus</location>
    </subcellularLocation>
</comment>
<protein>
    <recommendedName>
        <fullName evidence="6">HSF-type DNA-binding domain-containing protein</fullName>
    </recommendedName>
</protein>
<dbReference type="PANTHER" id="PTHR10015:SF206">
    <property type="entry name" value="HSF-TYPE DNA-BINDING DOMAIN-CONTAINING PROTEIN"/>
    <property type="match status" value="1"/>
</dbReference>
<name>D7G1S0_ECTSI</name>
<dbReference type="SMART" id="SM00415">
    <property type="entry name" value="HSF"/>
    <property type="match status" value="1"/>
</dbReference>
<keyword evidence="8" id="KW-1185">Reference proteome</keyword>
<feature type="compositionally biased region" description="Gly residues" evidence="5">
    <location>
        <begin position="163"/>
        <end position="172"/>
    </location>
</feature>
<feature type="compositionally biased region" description="Basic and acidic residues" evidence="5">
    <location>
        <begin position="281"/>
        <end position="300"/>
    </location>
</feature>
<dbReference type="GO" id="GO:0005634">
    <property type="term" value="C:nucleus"/>
    <property type="evidence" value="ECO:0007669"/>
    <property type="project" value="UniProtKB-SubCell"/>
</dbReference>
<evidence type="ECO:0000256" key="4">
    <source>
        <dbReference type="RuleBase" id="RU004020"/>
    </source>
</evidence>
<dbReference type="InterPro" id="IPR036390">
    <property type="entry name" value="WH_DNA-bd_sf"/>
</dbReference>
<proteinExistence type="inferred from homology"/>
<sequence length="300" mass="33350">MMAASQRDVSSKVLAFEGLLPSYYNHKNFLSFVRQLNFYGFKKVKGGASRSESSDSWEEFMHPQFRQGRRDLLVSIKRQKDGGHLKRKQDDLRKSDILNTLAVEVGSMRVDLEMANGKLDDVLSLLSGITGTKQPGELSVQQHQSMRGDDGRGGSDRSSSVHGGFGRWGAGVGGGGDTGQRCLGAYAHSEQLDGSSAPRFHTDQQRRQEWQGHVAFPHSRWPCPAEQYPEENNEHNQMRHHVGQAQQTLPPLAAVTARASEVALTVPSYHLLPPMYRSRSRRDSDNSLGPSEHEQGGEDR</sequence>
<dbReference type="InterPro" id="IPR036388">
    <property type="entry name" value="WH-like_DNA-bd_sf"/>
</dbReference>
<dbReference type="GO" id="GO:0003700">
    <property type="term" value="F:DNA-binding transcription factor activity"/>
    <property type="evidence" value="ECO:0007669"/>
    <property type="project" value="InterPro"/>
</dbReference>
<dbReference type="InterPro" id="IPR000232">
    <property type="entry name" value="HSF_DNA-bd"/>
</dbReference>
<evidence type="ECO:0000313" key="7">
    <source>
        <dbReference type="EMBL" id="CBJ33315.1"/>
    </source>
</evidence>
<dbReference type="STRING" id="2880.D7G1S0"/>
<dbReference type="eggNOG" id="KOG0627">
    <property type="taxonomic scope" value="Eukaryota"/>
</dbReference>
<comment type="similarity">
    <text evidence="4">Belongs to the HSF family.</text>
</comment>
<feature type="region of interest" description="Disordered" evidence="5">
    <location>
        <begin position="271"/>
        <end position="300"/>
    </location>
</feature>
<dbReference type="PANTHER" id="PTHR10015">
    <property type="entry name" value="HEAT SHOCK TRANSCRIPTION FACTOR"/>
    <property type="match status" value="1"/>
</dbReference>
<evidence type="ECO:0000256" key="2">
    <source>
        <dbReference type="ARBA" id="ARBA00023125"/>
    </source>
</evidence>
<organism evidence="7 8">
    <name type="scientific">Ectocarpus siliculosus</name>
    <name type="common">Brown alga</name>
    <name type="synonym">Conferva siliculosa</name>
    <dbReference type="NCBI Taxonomy" id="2880"/>
    <lineage>
        <taxon>Eukaryota</taxon>
        <taxon>Sar</taxon>
        <taxon>Stramenopiles</taxon>
        <taxon>Ochrophyta</taxon>
        <taxon>PX clade</taxon>
        <taxon>Phaeophyceae</taxon>
        <taxon>Ectocarpales</taxon>
        <taxon>Ectocarpaceae</taxon>
        <taxon>Ectocarpus</taxon>
    </lineage>
</organism>
<accession>D7G1S0</accession>
<keyword evidence="2" id="KW-0238">DNA-binding</keyword>
<dbReference type="InParanoid" id="D7G1S0"/>
<evidence type="ECO:0000259" key="6">
    <source>
        <dbReference type="SMART" id="SM00415"/>
    </source>
</evidence>
<evidence type="ECO:0000256" key="1">
    <source>
        <dbReference type="ARBA" id="ARBA00004123"/>
    </source>
</evidence>
<dbReference type="Gene3D" id="1.10.10.10">
    <property type="entry name" value="Winged helix-like DNA-binding domain superfamily/Winged helix DNA-binding domain"/>
    <property type="match status" value="1"/>
</dbReference>
<dbReference type="AlphaFoldDB" id="D7G1S0"/>
<feature type="compositionally biased region" description="Polar residues" evidence="5">
    <location>
        <begin position="133"/>
        <end position="145"/>
    </location>
</feature>
<feature type="compositionally biased region" description="Basic and acidic residues" evidence="5">
    <location>
        <begin position="146"/>
        <end position="155"/>
    </location>
</feature>
<reference evidence="7 8" key="1">
    <citation type="journal article" date="2010" name="Nature">
        <title>The Ectocarpus genome and the independent evolution of multicellularity in brown algae.</title>
        <authorList>
            <person name="Cock J.M."/>
            <person name="Sterck L."/>
            <person name="Rouze P."/>
            <person name="Scornet D."/>
            <person name="Allen A.E."/>
            <person name="Amoutzias G."/>
            <person name="Anthouard V."/>
            <person name="Artiguenave F."/>
            <person name="Aury J.M."/>
            <person name="Badger J.H."/>
            <person name="Beszteri B."/>
            <person name="Billiau K."/>
            <person name="Bonnet E."/>
            <person name="Bothwell J.H."/>
            <person name="Bowler C."/>
            <person name="Boyen C."/>
            <person name="Brownlee C."/>
            <person name="Carrano C.J."/>
            <person name="Charrier B."/>
            <person name="Cho G.Y."/>
            <person name="Coelho S.M."/>
            <person name="Collen J."/>
            <person name="Corre E."/>
            <person name="Da Silva C."/>
            <person name="Delage L."/>
            <person name="Delaroque N."/>
            <person name="Dittami S.M."/>
            <person name="Doulbeau S."/>
            <person name="Elias M."/>
            <person name="Farnham G."/>
            <person name="Gachon C.M."/>
            <person name="Gschloessl B."/>
            <person name="Heesch S."/>
            <person name="Jabbari K."/>
            <person name="Jubin C."/>
            <person name="Kawai H."/>
            <person name="Kimura K."/>
            <person name="Kloareg B."/>
            <person name="Kupper F.C."/>
            <person name="Lang D."/>
            <person name="Le Bail A."/>
            <person name="Leblanc C."/>
            <person name="Lerouge P."/>
            <person name="Lohr M."/>
            <person name="Lopez P.J."/>
            <person name="Martens C."/>
            <person name="Maumus F."/>
            <person name="Michel G."/>
            <person name="Miranda-Saavedra D."/>
            <person name="Morales J."/>
            <person name="Moreau H."/>
            <person name="Motomura T."/>
            <person name="Nagasato C."/>
            <person name="Napoli C.A."/>
            <person name="Nelson D.R."/>
            <person name="Nyvall-Collen P."/>
            <person name="Peters A.F."/>
            <person name="Pommier C."/>
            <person name="Potin P."/>
            <person name="Poulain J."/>
            <person name="Quesneville H."/>
            <person name="Read B."/>
            <person name="Rensing S.A."/>
            <person name="Ritter A."/>
            <person name="Rousvoal S."/>
            <person name="Samanta M."/>
            <person name="Samson G."/>
            <person name="Schroeder D.C."/>
            <person name="Segurens B."/>
            <person name="Strittmatter M."/>
            <person name="Tonon T."/>
            <person name="Tregear J.W."/>
            <person name="Valentin K."/>
            <person name="von Dassow P."/>
            <person name="Yamagishi T."/>
            <person name="Van de Peer Y."/>
            <person name="Wincker P."/>
        </authorList>
    </citation>
    <scope>NUCLEOTIDE SEQUENCE [LARGE SCALE GENOMIC DNA]</scope>
    <source>
        <strain evidence="8">Ec32 / CCAP1310/4</strain>
    </source>
</reference>
<feature type="domain" description="HSF-type DNA-binding" evidence="6">
    <location>
        <begin position="1"/>
        <end position="79"/>
    </location>
</feature>
<keyword evidence="3" id="KW-0539">Nucleus</keyword>
<gene>
    <name evidence="7" type="ORF">Esi_0459_0003</name>
</gene>
<dbReference type="Pfam" id="PF00447">
    <property type="entry name" value="HSF_DNA-bind"/>
    <property type="match status" value="1"/>
</dbReference>
<evidence type="ECO:0000313" key="8">
    <source>
        <dbReference type="Proteomes" id="UP000002630"/>
    </source>
</evidence>
<dbReference type="SUPFAM" id="SSF46785">
    <property type="entry name" value="Winged helix' DNA-binding domain"/>
    <property type="match status" value="1"/>
</dbReference>
<dbReference type="GO" id="GO:0043565">
    <property type="term" value="F:sequence-specific DNA binding"/>
    <property type="evidence" value="ECO:0007669"/>
    <property type="project" value="InterPro"/>
</dbReference>
<evidence type="ECO:0000256" key="5">
    <source>
        <dbReference type="SAM" id="MobiDB-lite"/>
    </source>
</evidence>
<feature type="region of interest" description="Disordered" evidence="5">
    <location>
        <begin position="133"/>
        <end position="172"/>
    </location>
</feature>